<feature type="domain" description="Multidrug resistance protein MdtA-like barrel-sandwich hybrid" evidence="8">
    <location>
        <begin position="68"/>
        <end position="261"/>
    </location>
</feature>
<dbReference type="STRING" id="371042.NG99_12725"/>
<dbReference type="eggNOG" id="COG1566">
    <property type="taxonomic scope" value="Bacteria"/>
</dbReference>
<dbReference type="PANTHER" id="PTHR30386:SF26">
    <property type="entry name" value="TRANSPORT PROTEIN COMB"/>
    <property type="match status" value="1"/>
</dbReference>
<evidence type="ECO:0000256" key="1">
    <source>
        <dbReference type="ARBA" id="ARBA00004167"/>
    </source>
</evidence>
<evidence type="ECO:0008006" key="12">
    <source>
        <dbReference type="Google" id="ProtNLM"/>
    </source>
</evidence>
<evidence type="ECO:0000259" key="9">
    <source>
        <dbReference type="Pfam" id="PF25954"/>
    </source>
</evidence>
<dbReference type="EMBL" id="JRUQ01000038">
    <property type="protein sequence ID" value="KGT93057.1"/>
    <property type="molecule type" value="Genomic_DNA"/>
</dbReference>
<evidence type="ECO:0000256" key="7">
    <source>
        <dbReference type="SAM" id="Phobius"/>
    </source>
</evidence>
<sequence length="361" mass="40049">MTGCGRCRNRGTATMSEPVDRQQRQKKRVFTGFALLLIVATLALAVWWWCFWRGVETTDDAFIDGHLAQIASQISGQVAAIKVNDNQHVKQGELLVELNARDQQIALEKALAARSITEARVQQSRAELTALAASLEQGEANVQLADAEYQRDNKEYQRYRQSGMAVSHSELDAKAASAKTSAANLLAQRKNVSYSQAQLLKARAVLKEYQATLTQDQAEIDNARQQLSYTRITAPFDGYVAKRSAEAGNVIGAGSSLMYVIDDRIWVTANFKENQLAEMQPGQPVEIRVDAWPQKRFQARVDSIQRATGSVFSLLPSENATGNYVKIVQRLPVKIVFTDKDIASYPLSPGMSVVPFVNVRR</sequence>
<feature type="transmembrane region" description="Helical" evidence="7">
    <location>
        <begin position="29"/>
        <end position="49"/>
    </location>
</feature>
<protein>
    <recommendedName>
        <fullName evidence="12">Secretion protein HlyD</fullName>
    </recommendedName>
</protein>
<comment type="subcellular location">
    <subcellularLocation>
        <location evidence="1">Membrane</location>
        <topology evidence="1">Single-pass membrane protein</topology>
    </subcellularLocation>
</comment>
<evidence type="ECO:0000256" key="6">
    <source>
        <dbReference type="SAM" id="MobiDB-lite"/>
    </source>
</evidence>
<dbReference type="Pfam" id="PF25917">
    <property type="entry name" value="BSH_RND"/>
    <property type="match status" value="1"/>
</dbReference>
<dbReference type="PRINTS" id="PR01490">
    <property type="entry name" value="RTXTOXIND"/>
</dbReference>
<proteinExistence type="inferred from homology"/>
<dbReference type="InterPro" id="IPR058625">
    <property type="entry name" value="MdtA-like_BSH"/>
</dbReference>
<dbReference type="AlphaFoldDB" id="A0A0A3Z1V9"/>
<dbReference type="PANTHER" id="PTHR30386">
    <property type="entry name" value="MEMBRANE FUSION SUBUNIT OF EMRAB-TOLC MULTIDRUG EFFLUX PUMP"/>
    <property type="match status" value="1"/>
</dbReference>
<evidence type="ECO:0000259" key="8">
    <source>
        <dbReference type="Pfam" id="PF25917"/>
    </source>
</evidence>
<evidence type="ECO:0000313" key="10">
    <source>
        <dbReference type="EMBL" id="KGT93057.1"/>
    </source>
</evidence>
<dbReference type="GO" id="GO:0016020">
    <property type="term" value="C:membrane"/>
    <property type="evidence" value="ECO:0007669"/>
    <property type="project" value="UniProtKB-SubCell"/>
</dbReference>
<keyword evidence="4 7" id="KW-1133">Transmembrane helix</keyword>
<name>A0A0A3Z1V9_9GAMM</name>
<reference evidence="10 11" key="1">
    <citation type="submission" date="2014-10" db="EMBL/GenBank/DDBJ databases">
        <title>Genome sequence of Erwinia typographi M043b.</title>
        <authorList>
            <person name="Chan K.-G."/>
            <person name="Tan W.-S."/>
        </authorList>
    </citation>
    <scope>NUCLEOTIDE SEQUENCE [LARGE SCALE GENOMIC DNA]</scope>
    <source>
        <strain evidence="10 11">M043b</strain>
    </source>
</reference>
<feature type="region of interest" description="Disordered" evidence="6">
    <location>
        <begin position="1"/>
        <end position="21"/>
    </location>
</feature>
<comment type="caution">
    <text evidence="10">The sequence shown here is derived from an EMBL/GenBank/DDBJ whole genome shotgun (WGS) entry which is preliminary data.</text>
</comment>
<dbReference type="Gene3D" id="2.40.50.100">
    <property type="match status" value="1"/>
</dbReference>
<dbReference type="Proteomes" id="UP000030351">
    <property type="component" value="Unassembled WGS sequence"/>
</dbReference>
<evidence type="ECO:0000313" key="11">
    <source>
        <dbReference type="Proteomes" id="UP000030351"/>
    </source>
</evidence>
<feature type="domain" description="CusB-like beta-barrel" evidence="9">
    <location>
        <begin position="265"/>
        <end position="304"/>
    </location>
</feature>
<gene>
    <name evidence="10" type="ORF">NG99_12725</name>
</gene>
<evidence type="ECO:0000256" key="3">
    <source>
        <dbReference type="ARBA" id="ARBA00022692"/>
    </source>
</evidence>
<keyword evidence="5 7" id="KW-0472">Membrane</keyword>
<keyword evidence="11" id="KW-1185">Reference proteome</keyword>
<evidence type="ECO:0000256" key="5">
    <source>
        <dbReference type="ARBA" id="ARBA00023136"/>
    </source>
</evidence>
<dbReference type="InterPro" id="IPR050739">
    <property type="entry name" value="MFP"/>
</dbReference>
<evidence type="ECO:0000256" key="4">
    <source>
        <dbReference type="ARBA" id="ARBA00022989"/>
    </source>
</evidence>
<dbReference type="GO" id="GO:0055085">
    <property type="term" value="P:transmembrane transport"/>
    <property type="evidence" value="ECO:0007669"/>
    <property type="project" value="InterPro"/>
</dbReference>
<dbReference type="Pfam" id="PF25954">
    <property type="entry name" value="Beta-barrel_RND_2"/>
    <property type="match status" value="1"/>
</dbReference>
<accession>A0A0A3Z1V9</accession>
<comment type="similarity">
    <text evidence="2">Belongs to the membrane fusion protein (MFP) (TC 8.A.1) family.</text>
</comment>
<evidence type="ECO:0000256" key="2">
    <source>
        <dbReference type="ARBA" id="ARBA00009477"/>
    </source>
</evidence>
<dbReference type="Gene3D" id="2.40.30.170">
    <property type="match status" value="1"/>
</dbReference>
<organism evidence="10 11">
    <name type="scientific">Erwinia typographi</name>
    <dbReference type="NCBI Taxonomy" id="371042"/>
    <lineage>
        <taxon>Bacteria</taxon>
        <taxon>Pseudomonadati</taxon>
        <taxon>Pseudomonadota</taxon>
        <taxon>Gammaproteobacteria</taxon>
        <taxon>Enterobacterales</taxon>
        <taxon>Erwiniaceae</taxon>
        <taxon>Erwinia</taxon>
    </lineage>
</organism>
<keyword evidence="3 7" id="KW-0812">Transmembrane</keyword>
<dbReference type="InterPro" id="IPR058792">
    <property type="entry name" value="Beta-barrel_RND_2"/>
</dbReference>
<dbReference type="SUPFAM" id="SSF111369">
    <property type="entry name" value="HlyD-like secretion proteins"/>
    <property type="match status" value="2"/>
</dbReference>